<name>A0A2A8BMV5_9BACI</name>
<protein>
    <submittedName>
        <fullName evidence="3">Protein rlx</fullName>
    </submittedName>
</protein>
<feature type="region of interest" description="Disordered" evidence="1">
    <location>
        <begin position="232"/>
        <end position="313"/>
    </location>
</feature>
<dbReference type="Proteomes" id="UP000220621">
    <property type="component" value="Unassembled WGS sequence"/>
</dbReference>
<evidence type="ECO:0000313" key="4">
    <source>
        <dbReference type="Proteomes" id="UP000220621"/>
    </source>
</evidence>
<comment type="caution">
    <text evidence="3">The sequence shown here is derived from an EMBL/GenBank/DDBJ whole genome shotgun (WGS) entry which is preliminary data.</text>
</comment>
<gene>
    <name evidence="3" type="ORF">CN611_15495</name>
</gene>
<evidence type="ECO:0000259" key="2">
    <source>
        <dbReference type="Pfam" id="PF03432"/>
    </source>
</evidence>
<dbReference type="RefSeq" id="WP_098102716.1">
    <property type="nucleotide sequence ID" value="NZ_NUDL01000046.1"/>
</dbReference>
<feature type="compositionally biased region" description="Basic and acidic residues" evidence="1">
    <location>
        <begin position="232"/>
        <end position="267"/>
    </location>
</feature>
<accession>A0A2A8BMV5</accession>
<organism evidence="3 4">
    <name type="scientific">Bacillus wiedmannii</name>
    <dbReference type="NCBI Taxonomy" id="1890302"/>
    <lineage>
        <taxon>Bacteria</taxon>
        <taxon>Bacillati</taxon>
        <taxon>Bacillota</taxon>
        <taxon>Bacilli</taxon>
        <taxon>Bacillales</taxon>
        <taxon>Bacillaceae</taxon>
        <taxon>Bacillus</taxon>
        <taxon>Bacillus cereus group</taxon>
    </lineage>
</organism>
<dbReference type="InterPro" id="IPR005094">
    <property type="entry name" value="Endonuclease_MobA/VirD2"/>
</dbReference>
<reference evidence="3 4" key="1">
    <citation type="submission" date="2017-09" db="EMBL/GenBank/DDBJ databases">
        <title>Large-scale bioinformatics analysis of Bacillus genomes uncovers conserved roles of natural products in bacterial physiology.</title>
        <authorList>
            <consortium name="Agbiome Team Llc"/>
            <person name="Bleich R.M."/>
            <person name="Grubbs K.J."/>
            <person name="Santa Maria K.C."/>
            <person name="Allen S.E."/>
            <person name="Farag S."/>
            <person name="Shank E.A."/>
            <person name="Bowers A."/>
        </authorList>
    </citation>
    <scope>NUCLEOTIDE SEQUENCE [LARGE SCALE GENOMIC DNA]</scope>
    <source>
        <strain evidence="3 4">AFS010764</strain>
    </source>
</reference>
<dbReference type="EMBL" id="NUDL01000046">
    <property type="protein sequence ID" value="PEM55159.1"/>
    <property type="molecule type" value="Genomic_DNA"/>
</dbReference>
<dbReference type="Pfam" id="PF03432">
    <property type="entry name" value="Relaxase"/>
    <property type="match status" value="1"/>
</dbReference>
<evidence type="ECO:0000313" key="3">
    <source>
        <dbReference type="EMBL" id="PEM55159.1"/>
    </source>
</evidence>
<proteinExistence type="predicted"/>
<feature type="compositionally biased region" description="Basic and acidic residues" evidence="1">
    <location>
        <begin position="299"/>
        <end position="313"/>
    </location>
</feature>
<dbReference type="AlphaFoldDB" id="A0A2A8BMV5"/>
<feature type="domain" description="MobA/VirD2-like nuclease" evidence="2">
    <location>
        <begin position="20"/>
        <end position="140"/>
    </location>
</feature>
<evidence type="ECO:0000256" key="1">
    <source>
        <dbReference type="SAM" id="MobiDB-lite"/>
    </source>
</evidence>
<sequence>MATTKLGNSKSCSKVINYAEKRAVVKSGVNCMPEYAKAQMKAVRMAHGKDTGVQAHTIIQSFKPGEVTAEQANHLGRQLAESIAEGHQVAIYTHNDTEHIHNHIVINSVDMETGRKYQSNASQIKLVKSENDRICEENGLSVASQKAEIRYTLAERSLLEKNERSWKDEVRETIDMAKQETSNFEGFSEYLEENGVSVTVRGKTITYMHMNENKKVRGKKLGELYTKEGIEGEFERRNTEQERDTSNRDAETRFTNKVERTRKKIDGAKYNSGRTRKSGHGLDEKPTKLDGISLAAGRKIREEGKRRFEERER</sequence>